<reference evidence="1 2" key="1">
    <citation type="submission" date="2023-02" db="EMBL/GenBank/DDBJ databases">
        <title>LHISI_Scaffold_Assembly.</title>
        <authorList>
            <person name="Stuart O.P."/>
            <person name="Cleave R."/>
            <person name="Magrath M.J.L."/>
            <person name="Mikheyev A.S."/>
        </authorList>
    </citation>
    <scope>NUCLEOTIDE SEQUENCE [LARGE SCALE GENOMIC DNA]</scope>
    <source>
        <strain evidence="1">Daus_M_001</strain>
        <tissue evidence="1">Leg muscle</tissue>
    </source>
</reference>
<gene>
    <name evidence="1" type="ORF">PR048_001453</name>
</gene>
<dbReference type="EMBL" id="JARBHB010000001">
    <property type="protein sequence ID" value="KAJ8896111.1"/>
    <property type="molecule type" value="Genomic_DNA"/>
</dbReference>
<evidence type="ECO:0000313" key="1">
    <source>
        <dbReference type="EMBL" id="KAJ8896111.1"/>
    </source>
</evidence>
<protein>
    <submittedName>
        <fullName evidence="1">Uncharacterized protein</fullName>
    </submittedName>
</protein>
<evidence type="ECO:0000313" key="2">
    <source>
        <dbReference type="Proteomes" id="UP001159363"/>
    </source>
</evidence>
<keyword evidence="2" id="KW-1185">Reference proteome</keyword>
<accession>A0ABQ9IHI1</accession>
<sequence length="722" mass="80210">MAIAIGCCLLEKVFSYLTGPLGIRQHRHGSYVIRMQAVNMCQKVIQPIKIGDCLANDIKRFKVTYSHEEALRCRWEIALTLFARILFPQNCKRDHSSRAEVPPLSKSHVFGSDCYLHSRCLFRTDAAECADSCLRAGDPFIVSSNTPCFNNYHRKCVVNPDDIIRCSSAEFGNFVECNPVYICMEQPLTAFYESGLSEVSMDQCRNAWAGGKREIPEKTRRPVASSGTIPACWNAENRTRTSLYVSVRGGAARVFAGAESEEGRSGRVKRSPCDSALPEAACKADCFQNGKGLNVGRCILGLCVCCARFDVVPFSNNASRNINIEKLTAVSAQVQAATNISERRAHSLIGCAQLWDRAFCLIACSMLRNVPYSLGYRLARELRENPPISGIVRYDSYLRKSRSDPTVNRTLPAPFWRYANINSTLVICCHSGRQQLDTVLQEVSNTTRALESIPKLDGVDEGLSVSLHEARWAYHTISRLVGHFDVRAAKTVTMIAVLCNNPRDTMTSALAIRTPFPDTLLHTVSHGTMSKRLASAGLVAHGSVSQARWCSVGIKGREKREIPEKTRKPAASFCTIPTCENPEMTRSGIEPGSPCWEASRLTTQPPWPRYAEIIPGITAGGETEHDFRLPVRDPDGKTIHPMYVLKCYRRKTTYVRLRRVYGIPASSRDTLVANKVLNLKGYNDGTTFFRTESAHVFRSEGVPTSYSHETSNVLKVPTTLSV</sequence>
<organism evidence="1 2">
    <name type="scientific">Dryococelus australis</name>
    <dbReference type="NCBI Taxonomy" id="614101"/>
    <lineage>
        <taxon>Eukaryota</taxon>
        <taxon>Metazoa</taxon>
        <taxon>Ecdysozoa</taxon>
        <taxon>Arthropoda</taxon>
        <taxon>Hexapoda</taxon>
        <taxon>Insecta</taxon>
        <taxon>Pterygota</taxon>
        <taxon>Neoptera</taxon>
        <taxon>Polyneoptera</taxon>
        <taxon>Phasmatodea</taxon>
        <taxon>Verophasmatodea</taxon>
        <taxon>Anareolatae</taxon>
        <taxon>Phasmatidae</taxon>
        <taxon>Eurycanthinae</taxon>
        <taxon>Dryococelus</taxon>
    </lineage>
</organism>
<name>A0ABQ9IHI1_9NEOP</name>
<proteinExistence type="predicted"/>
<comment type="caution">
    <text evidence="1">The sequence shown here is derived from an EMBL/GenBank/DDBJ whole genome shotgun (WGS) entry which is preliminary data.</text>
</comment>
<dbReference type="Proteomes" id="UP001159363">
    <property type="component" value="Chromosome 1"/>
</dbReference>